<name>A0A811LNM6_9BILA</name>
<dbReference type="GO" id="GO:0004725">
    <property type="term" value="F:protein tyrosine phosphatase activity"/>
    <property type="evidence" value="ECO:0007669"/>
    <property type="project" value="InterPro"/>
</dbReference>
<dbReference type="SMART" id="SM00194">
    <property type="entry name" value="PTPc"/>
    <property type="match status" value="1"/>
</dbReference>
<organism evidence="4 5">
    <name type="scientific">Bursaphelenchus okinawaensis</name>
    <dbReference type="NCBI Taxonomy" id="465554"/>
    <lineage>
        <taxon>Eukaryota</taxon>
        <taxon>Metazoa</taxon>
        <taxon>Ecdysozoa</taxon>
        <taxon>Nematoda</taxon>
        <taxon>Chromadorea</taxon>
        <taxon>Rhabditida</taxon>
        <taxon>Tylenchina</taxon>
        <taxon>Tylenchomorpha</taxon>
        <taxon>Aphelenchoidea</taxon>
        <taxon>Aphelenchoididae</taxon>
        <taxon>Bursaphelenchus</taxon>
    </lineage>
</organism>
<dbReference type="EMBL" id="CAJFDH010000006">
    <property type="protein sequence ID" value="CAD5229897.1"/>
    <property type="molecule type" value="Genomic_DNA"/>
</dbReference>
<dbReference type="InterPro" id="IPR016130">
    <property type="entry name" value="Tyr_Pase_AS"/>
</dbReference>
<feature type="compositionally biased region" description="Basic residues" evidence="1">
    <location>
        <begin position="394"/>
        <end position="407"/>
    </location>
</feature>
<dbReference type="InterPro" id="IPR052782">
    <property type="entry name" value="Oocyte-zygote_transition_reg"/>
</dbReference>
<dbReference type="SUPFAM" id="SSF52799">
    <property type="entry name" value="(Phosphotyrosine protein) phosphatases II"/>
    <property type="match status" value="1"/>
</dbReference>
<dbReference type="CDD" id="cd00047">
    <property type="entry name" value="PTPc"/>
    <property type="match status" value="1"/>
</dbReference>
<evidence type="ECO:0000313" key="5">
    <source>
        <dbReference type="Proteomes" id="UP000614601"/>
    </source>
</evidence>
<dbReference type="SMART" id="SM00404">
    <property type="entry name" value="PTPc_motif"/>
    <property type="match status" value="1"/>
</dbReference>
<evidence type="ECO:0000259" key="2">
    <source>
        <dbReference type="PROSITE" id="PS50055"/>
    </source>
</evidence>
<dbReference type="Proteomes" id="UP000783686">
    <property type="component" value="Unassembled WGS sequence"/>
</dbReference>
<dbReference type="PRINTS" id="PR00700">
    <property type="entry name" value="PRTYPHPHTASE"/>
</dbReference>
<dbReference type="InterPro" id="IPR029021">
    <property type="entry name" value="Prot-tyrosine_phosphatase-like"/>
</dbReference>
<dbReference type="PANTHER" id="PTHR46163">
    <property type="entry name" value="TYROSINE-PROTEIN PHOSPHATASE-RELATED"/>
    <property type="match status" value="1"/>
</dbReference>
<feature type="compositionally biased region" description="Polar residues" evidence="1">
    <location>
        <begin position="55"/>
        <end position="64"/>
    </location>
</feature>
<feature type="region of interest" description="Disordered" evidence="1">
    <location>
        <begin position="1"/>
        <end position="72"/>
    </location>
</feature>
<dbReference type="Gene3D" id="3.90.190.10">
    <property type="entry name" value="Protein tyrosine phosphatase superfamily"/>
    <property type="match status" value="1"/>
</dbReference>
<dbReference type="InterPro" id="IPR000387">
    <property type="entry name" value="Tyr_Pase_dom"/>
</dbReference>
<dbReference type="OrthoDB" id="10253954at2759"/>
<dbReference type="InterPro" id="IPR003595">
    <property type="entry name" value="Tyr_Pase_cat"/>
</dbReference>
<feature type="compositionally biased region" description="Basic and acidic residues" evidence="1">
    <location>
        <begin position="434"/>
        <end position="451"/>
    </location>
</feature>
<dbReference type="Proteomes" id="UP000614601">
    <property type="component" value="Unassembled WGS sequence"/>
</dbReference>
<feature type="region of interest" description="Disordered" evidence="1">
    <location>
        <begin position="392"/>
        <end position="451"/>
    </location>
</feature>
<dbReference type="PROSITE" id="PS00383">
    <property type="entry name" value="TYR_PHOSPHATASE_1"/>
    <property type="match status" value="1"/>
</dbReference>
<feature type="domain" description="Tyrosine specific protein phosphatases" evidence="3">
    <location>
        <begin position="297"/>
        <end position="350"/>
    </location>
</feature>
<feature type="compositionally biased region" description="Basic and acidic residues" evidence="1">
    <location>
        <begin position="408"/>
        <end position="425"/>
    </location>
</feature>
<dbReference type="Pfam" id="PF00102">
    <property type="entry name" value="Y_phosphatase"/>
    <property type="match status" value="1"/>
</dbReference>
<accession>A0A811LNM6</accession>
<comment type="caution">
    <text evidence="4">The sequence shown here is derived from an EMBL/GenBank/DDBJ whole genome shotgun (WGS) entry which is preliminary data.</text>
</comment>
<dbReference type="InterPro" id="IPR000242">
    <property type="entry name" value="PTP_cat"/>
</dbReference>
<protein>
    <recommendedName>
        <fullName evidence="6">Tyrosine-protein phosphatase domain-containing protein</fullName>
    </recommendedName>
</protein>
<reference evidence="4" key="1">
    <citation type="submission" date="2020-09" db="EMBL/GenBank/DDBJ databases">
        <authorList>
            <person name="Kikuchi T."/>
        </authorList>
    </citation>
    <scope>NUCLEOTIDE SEQUENCE</scope>
    <source>
        <strain evidence="4">SH1</strain>
    </source>
</reference>
<evidence type="ECO:0000256" key="1">
    <source>
        <dbReference type="SAM" id="MobiDB-lite"/>
    </source>
</evidence>
<dbReference type="EMBL" id="CAJFCW020000006">
    <property type="protein sequence ID" value="CAG9127307.1"/>
    <property type="molecule type" value="Genomic_DNA"/>
</dbReference>
<feature type="domain" description="Tyrosine-protein phosphatase" evidence="2">
    <location>
        <begin position="106"/>
        <end position="359"/>
    </location>
</feature>
<evidence type="ECO:0008006" key="6">
    <source>
        <dbReference type="Google" id="ProtNLM"/>
    </source>
</evidence>
<dbReference type="PROSITE" id="PS50055">
    <property type="entry name" value="TYR_PHOSPHATASE_PTP"/>
    <property type="match status" value="1"/>
</dbReference>
<dbReference type="PROSITE" id="PS50056">
    <property type="entry name" value="TYR_PHOSPHATASE_2"/>
    <property type="match status" value="1"/>
</dbReference>
<feature type="compositionally biased region" description="Basic and acidic residues" evidence="1">
    <location>
        <begin position="25"/>
        <end position="34"/>
    </location>
</feature>
<evidence type="ECO:0000259" key="3">
    <source>
        <dbReference type="PROSITE" id="PS50056"/>
    </source>
</evidence>
<gene>
    <name evidence="4" type="ORF">BOKJ2_LOCUS13865</name>
</gene>
<proteinExistence type="predicted"/>
<keyword evidence="5" id="KW-1185">Reference proteome</keyword>
<evidence type="ECO:0000313" key="4">
    <source>
        <dbReference type="EMBL" id="CAD5229897.1"/>
    </source>
</evidence>
<sequence>MSTERRATDSVCKNNRRKSTPIGGGERDKKDNSFKKTKKLVIAGNRSAERGKPSATVQSPSGETPDNGVFNPEEKLHQKEIVLDESQKSHLAKLARQIIGDGIPKLTEEYEGIAKYKPPHLTRETQDAHKKQCRYKDVNCWDQTRIKLNFPPDIENDFIHANYVTHPLFKNKFICTQGPMEHTILEFWRLVWQENVVVVIMLCQCLELKRPKCAQYWPTVVNTPKTVGPFTITTDNIDTVTDPNVVYTELKLEYGGTAKKVEHHHWITWPDKTVPKNGTVAFKLLVHPRYYTCSPSIIHCSAGVGRTGTLLMLELLIQHIVNLKQPSIPDLLKELRAQRSQLIQTEDQYVFMHAAMVQYAVLQKAVSFGECNKFFHHYTTYVKHFAAETDAKNKARKARKPATKARKAHEDTVDKDKEKEKDKPGGLRGFLENFTKEKEEKYNDDSDSVRK</sequence>
<dbReference type="AlphaFoldDB" id="A0A811LNM6"/>